<accession>A0A811Y0D2</accession>
<dbReference type="AlphaFoldDB" id="A0A811Y0D2"/>
<reference evidence="1" key="1">
    <citation type="submission" date="2020-12" db="EMBL/GenBank/DDBJ databases">
        <authorList>
            <consortium name="Molecular Ecology Group"/>
        </authorList>
    </citation>
    <scope>NUCLEOTIDE SEQUENCE</scope>
    <source>
        <strain evidence="1">TBG_1078</strain>
    </source>
</reference>
<organism evidence="1 2">
    <name type="scientific">Nyctereutes procyonoides</name>
    <name type="common">Raccoon dog</name>
    <name type="synonym">Canis procyonoides</name>
    <dbReference type="NCBI Taxonomy" id="34880"/>
    <lineage>
        <taxon>Eukaryota</taxon>
        <taxon>Metazoa</taxon>
        <taxon>Chordata</taxon>
        <taxon>Craniata</taxon>
        <taxon>Vertebrata</taxon>
        <taxon>Euteleostomi</taxon>
        <taxon>Mammalia</taxon>
        <taxon>Eutheria</taxon>
        <taxon>Laurasiatheria</taxon>
        <taxon>Carnivora</taxon>
        <taxon>Caniformia</taxon>
        <taxon>Canidae</taxon>
        <taxon>Nyctereutes</taxon>
    </lineage>
</organism>
<dbReference type="Proteomes" id="UP000645828">
    <property type="component" value="Unassembled WGS sequence"/>
</dbReference>
<dbReference type="EMBL" id="CAJHUB010000661">
    <property type="protein sequence ID" value="CAD7671150.1"/>
    <property type="molecule type" value="Genomic_DNA"/>
</dbReference>
<evidence type="ECO:0000313" key="2">
    <source>
        <dbReference type="Proteomes" id="UP000645828"/>
    </source>
</evidence>
<keyword evidence="2" id="KW-1185">Reference proteome</keyword>
<name>A0A811Y0D2_NYCPR</name>
<comment type="caution">
    <text evidence="1">The sequence shown here is derived from an EMBL/GenBank/DDBJ whole genome shotgun (WGS) entry which is preliminary data.</text>
</comment>
<evidence type="ECO:0000313" key="1">
    <source>
        <dbReference type="EMBL" id="CAD7671150.1"/>
    </source>
</evidence>
<proteinExistence type="predicted"/>
<sequence length="84" mass="9600">MWEPGKPTKGKCFKLLGILYIKNIPCAWDLILYGSLGFAVPDLEHFFVMIIQERTSREGIKNKILYESTHLDPDRKQTNGNSSS</sequence>
<gene>
    <name evidence="1" type="ORF">NYPRO_LOCUS3945</name>
</gene>
<protein>
    <submittedName>
        <fullName evidence="1">(raccoon dog) hypothetical protein</fullName>
    </submittedName>
</protein>